<proteinExistence type="predicted"/>
<reference evidence="1" key="1">
    <citation type="submission" date="2022-07" db="EMBL/GenBank/DDBJ databases">
        <title>Phylogenomic reconstructions and comparative analyses of Kickxellomycotina fungi.</title>
        <authorList>
            <person name="Reynolds N.K."/>
            <person name="Stajich J.E."/>
            <person name="Barry K."/>
            <person name="Grigoriev I.V."/>
            <person name="Crous P."/>
            <person name="Smith M.E."/>
        </authorList>
    </citation>
    <scope>NUCLEOTIDE SEQUENCE</scope>
    <source>
        <strain evidence="1">BCRC 34780</strain>
    </source>
</reference>
<keyword evidence="2" id="KW-1185">Reference proteome</keyword>
<dbReference type="Proteomes" id="UP001140087">
    <property type="component" value="Unassembled WGS sequence"/>
</dbReference>
<accession>A0ACC1L8I9</accession>
<name>A0ACC1L8I9_9FUNG</name>
<evidence type="ECO:0000313" key="2">
    <source>
        <dbReference type="Proteomes" id="UP001140087"/>
    </source>
</evidence>
<dbReference type="EMBL" id="JANBUN010000536">
    <property type="protein sequence ID" value="KAJ2803007.1"/>
    <property type="molecule type" value="Genomic_DNA"/>
</dbReference>
<protein>
    <submittedName>
        <fullName evidence="1">Uncharacterized protein</fullName>
    </submittedName>
</protein>
<gene>
    <name evidence="1" type="ORF">H4R21_002197</name>
</gene>
<comment type="caution">
    <text evidence="1">The sequence shown here is derived from an EMBL/GenBank/DDBJ whole genome shotgun (WGS) entry which is preliminary data.</text>
</comment>
<organism evidence="1 2">
    <name type="scientific">Coemansia helicoidea</name>
    <dbReference type="NCBI Taxonomy" id="1286919"/>
    <lineage>
        <taxon>Eukaryota</taxon>
        <taxon>Fungi</taxon>
        <taxon>Fungi incertae sedis</taxon>
        <taxon>Zoopagomycota</taxon>
        <taxon>Kickxellomycotina</taxon>
        <taxon>Kickxellomycetes</taxon>
        <taxon>Kickxellales</taxon>
        <taxon>Kickxellaceae</taxon>
        <taxon>Coemansia</taxon>
    </lineage>
</organism>
<sequence>MESISISMKPAAFQDIANVVLPASKRLTLGITFMSRGDPSGLPAINRLLESARGSEWLGLKIDDFMLQVAPESITCTALTHLMVSAPTGVDTMLAFFARLPNLVNLTLMDLDLSDIRADITAPSADEDAIVEPLHSSLKGLAINYDTVRHSPDTAVALAKYVLLGIPTLAELLAGQIPKSSMAGFVEEYASRYPHLSSVKTTFDADDNYSGDRLGLSV</sequence>
<evidence type="ECO:0000313" key="1">
    <source>
        <dbReference type="EMBL" id="KAJ2803007.1"/>
    </source>
</evidence>